<evidence type="ECO:0000313" key="2">
    <source>
        <dbReference type="Proteomes" id="UP000789901"/>
    </source>
</evidence>
<name>A0ABM8W1V7_GIGMA</name>
<protein>
    <submittedName>
        <fullName evidence="1">12678_t:CDS:1</fullName>
    </submittedName>
</protein>
<gene>
    <name evidence="1" type="ORF">GMARGA_LOCUS2324</name>
</gene>
<proteinExistence type="predicted"/>
<keyword evidence="2" id="KW-1185">Reference proteome</keyword>
<dbReference type="Proteomes" id="UP000789901">
    <property type="component" value="Unassembled WGS sequence"/>
</dbReference>
<accession>A0ABM8W1V7</accession>
<dbReference type="EMBL" id="CAJVQB010000716">
    <property type="protein sequence ID" value="CAG8503643.1"/>
    <property type="molecule type" value="Genomic_DNA"/>
</dbReference>
<organism evidence="1 2">
    <name type="scientific">Gigaspora margarita</name>
    <dbReference type="NCBI Taxonomy" id="4874"/>
    <lineage>
        <taxon>Eukaryota</taxon>
        <taxon>Fungi</taxon>
        <taxon>Fungi incertae sedis</taxon>
        <taxon>Mucoromycota</taxon>
        <taxon>Glomeromycotina</taxon>
        <taxon>Glomeromycetes</taxon>
        <taxon>Diversisporales</taxon>
        <taxon>Gigasporaceae</taxon>
        <taxon>Gigaspora</taxon>
    </lineage>
</organism>
<comment type="caution">
    <text evidence="1">The sequence shown here is derived from an EMBL/GenBank/DDBJ whole genome shotgun (WGS) entry which is preliminary data.</text>
</comment>
<evidence type="ECO:0000313" key="1">
    <source>
        <dbReference type="EMBL" id="CAG8503643.1"/>
    </source>
</evidence>
<sequence>MGDLESMYRKIVLQVESQAREIQAMISSERIKQAAARAQLEELEHAPPIVLKDPVITKLRERPIGAKN</sequence>
<reference evidence="1 2" key="1">
    <citation type="submission" date="2021-06" db="EMBL/GenBank/DDBJ databases">
        <authorList>
            <person name="Kallberg Y."/>
            <person name="Tangrot J."/>
            <person name="Rosling A."/>
        </authorList>
    </citation>
    <scope>NUCLEOTIDE SEQUENCE [LARGE SCALE GENOMIC DNA]</scope>
    <source>
        <strain evidence="1 2">120-4 pot B 10/14</strain>
    </source>
</reference>